<dbReference type="InterPro" id="IPR057326">
    <property type="entry name" value="KR_dom"/>
</dbReference>
<protein>
    <submittedName>
        <fullName evidence="6">3-oxoacyl-[acyl-carrier protein] reductase</fullName>
        <ecNumber evidence="6">1.1.1.100</ecNumber>
    </submittedName>
</protein>
<dbReference type="EC" id="1.1.1.100" evidence="6"/>
<feature type="domain" description="Ketoreductase" evidence="5">
    <location>
        <begin position="6"/>
        <end position="192"/>
    </location>
</feature>
<dbReference type="PANTHER" id="PTHR43639">
    <property type="entry name" value="OXIDOREDUCTASE, SHORT-CHAIN DEHYDROGENASE/REDUCTASE FAMILY (AFU_ORTHOLOGUE AFUA_5G02870)"/>
    <property type="match status" value="1"/>
</dbReference>
<dbReference type="PRINTS" id="PR00080">
    <property type="entry name" value="SDRFAMILY"/>
</dbReference>
<reference evidence="6 7" key="1">
    <citation type="submission" date="2023-07" db="EMBL/GenBank/DDBJ databases">
        <title>Genomic Encyclopedia of Type Strains, Phase IV (KMG-IV): sequencing the most valuable type-strain genomes for metagenomic binning, comparative biology and taxonomic classification.</title>
        <authorList>
            <person name="Goeker M."/>
        </authorList>
    </citation>
    <scope>NUCLEOTIDE SEQUENCE [LARGE SCALE GENOMIC DNA]</scope>
    <source>
        <strain evidence="6 7">DSM 9768</strain>
    </source>
</reference>
<dbReference type="Gene3D" id="3.40.50.720">
    <property type="entry name" value="NAD(P)-binding Rossmann-like Domain"/>
    <property type="match status" value="1"/>
</dbReference>
<sequence>MKIKGKTALITGASTGIGRSIAVKLASEGANIIINYSRSTEEAEKTLSMIRDVGARGMIYQADVSDKIQVEKMFKEALEQFNGIDILVNNAGTTDFVPLKDLDGLLDEYWDRAFNVNVKGMFYTSRVCASELKKNKGCIVNITSIAGLNGNGSSIAYAASKAAGISVTKSLARVLAPRVRVNSIAPGVVKTRWVDGQEEHVDQYRDGTLLNRVASPDDVAEITAGIIEGGDFVTGQTIVVDGGWSI</sequence>
<organism evidence="6 7">
    <name type="scientific">Evansella vedderi</name>
    <dbReference type="NCBI Taxonomy" id="38282"/>
    <lineage>
        <taxon>Bacteria</taxon>
        <taxon>Bacillati</taxon>
        <taxon>Bacillota</taxon>
        <taxon>Bacilli</taxon>
        <taxon>Bacillales</taxon>
        <taxon>Bacillaceae</taxon>
        <taxon>Evansella</taxon>
    </lineage>
</organism>
<evidence type="ECO:0000313" key="6">
    <source>
        <dbReference type="EMBL" id="MDQ0257333.1"/>
    </source>
</evidence>
<dbReference type="InterPro" id="IPR036291">
    <property type="entry name" value="NAD(P)-bd_dom_sf"/>
</dbReference>
<dbReference type="EMBL" id="JAUSUG010000026">
    <property type="protein sequence ID" value="MDQ0257333.1"/>
    <property type="molecule type" value="Genomic_DNA"/>
</dbReference>
<evidence type="ECO:0000256" key="1">
    <source>
        <dbReference type="ARBA" id="ARBA00006484"/>
    </source>
</evidence>
<dbReference type="PROSITE" id="PS00061">
    <property type="entry name" value="ADH_SHORT"/>
    <property type="match status" value="1"/>
</dbReference>
<dbReference type="SUPFAM" id="SSF51735">
    <property type="entry name" value="NAD(P)-binding Rossmann-fold domains"/>
    <property type="match status" value="1"/>
</dbReference>
<dbReference type="InterPro" id="IPR020904">
    <property type="entry name" value="Sc_DH/Rdtase_CS"/>
</dbReference>
<dbReference type="CDD" id="cd05233">
    <property type="entry name" value="SDR_c"/>
    <property type="match status" value="1"/>
</dbReference>
<evidence type="ECO:0000256" key="4">
    <source>
        <dbReference type="RuleBase" id="RU000363"/>
    </source>
</evidence>
<dbReference type="SMART" id="SM00822">
    <property type="entry name" value="PKS_KR"/>
    <property type="match status" value="1"/>
</dbReference>
<accession>A0ABU0A3S7</accession>
<evidence type="ECO:0000259" key="5">
    <source>
        <dbReference type="SMART" id="SM00822"/>
    </source>
</evidence>
<keyword evidence="7" id="KW-1185">Reference proteome</keyword>
<comment type="similarity">
    <text evidence="1 4">Belongs to the short-chain dehydrogenases/reductases (SDR) family.</text>
</comment>
<comment type="subunit">
    <text evidence="2">Homotetramer.</text>
</comment>
<dbReference type="GO" id="GO:0004316">
    <property type="term" value="F:3-oxoacyl-[acyl-carrier-protein] reductase (NADPH) activity"/>
    <property type="evidence" value="ECO:0007669"/>
    <property type="project" value="UniProtKB-EC"/>
</dbReference>
<dbReference type="Proteomes" id="UP001230005">
    <property type="component" value="Unassembled WGS sequence"/>
</dbReference>
<evidence type="ECO:0000256" key="2">
    <source>
        <dbReference type="ARBA" id="ARBA00011881"/>
    </source>
</evidence>
<keyword evidence="3 6" id="KW-0560">Oxidoreductase</keyword>
<dbReference type="Pfam" id="PF00106">
    <property type="entry name" value="adh_short"/>
    <property type="match status" value="1"/>
</dbReference>
<proteinExistence type="inferred from homology"/>
<name>A0ABU0A3S7_9BACI</name>
<dbReference type="RefSeq" id="WP_307330886.1">
    <property type="nucleotide sequence ID" value="NZ_JAUSUG010000026.1"/>
</dbReference>
<dbReference type="PANTHER" id="PTHR43639:SF1">
    <property type="entry name" value="SHORT-CHAIN DEHYDROGENASE_REDUCTASE FAMILY PROTEIN"/>
    <property type="match status" value="1"/>
</dbReference>
<evidence type="ECO:0000256" key="3">
    <source>
        <dbReference type="ARBA" id="ARBA00023002"/>
    </source>
</evidence>
<dbReference type="PRINTS" id="PR00081">
    <property type="entry name" value="GDHRDH"/>
</dbReference>
<evidence type="ECO:0000313" key="7">
    <source>
        <dbReference type="Proteomes" id="UP001230005"/>
    </source>
</evidence>
<dbReference type="InterPro" id="IPR002347">
    <property type="entry name" value="SDR_fam"/>
</dbReference>
<comment type="caution">
    <text evidence="6">The sequence shown here is derived from an EMBL/GenBank/DDBJ whole genome shotgun (WGS) entry which is preliminary data.</text>
</comment>
<gene>
    <name evidence="6" type="ORF">J2S74_004791</name>
</gene>